<sequence>MPKTGSARLPSIPFLTLSSHTPSQFHSPGRLPDFSPAKRWLSEDAASPVLPTPLNVPSSIAFDDPDVRRWVLHACHAPGFPAASSGIESRTDSSSNADLIYLRTSTVDTSPTFQEMAGPGLPENLLSGVMDARDDPPDIDGDTGETADPIGVAGSVGRLFPPATSVFLLRIAPLAFLDEAAEPGSFPWVRPNQPGKPCLRLKPPGGSLLSSVALTVSVSEDPVVYVYVVNGVRSG</sequence>
<reference evidence="1" key="1">
    <citation type="submission" date="2021-03" db="EMBL/GenBank/DDBJ databases">
        <title>Comparative genomics and phylogenomic investigation of the class Geoglossomycetes provide insights into ecological specialization and systematics.</title>
        <authorList>
            <person name="Melie T."/>
            <person name="Pirro S."/>
            <person name="Miller A.N."/>
            <person name="Quandt A."/>
        </authorList>
    </citation>
    <scope>NUCLEOTIDE SEQUENCE</scope>
    <source>
        <strain evidence="1">CAQ_001_2017</strain>
    </source>
</reference>
<dbReference type="AlphaFoldDB" id="A0A9P8LJ54"/>
<gene>
    <name evidence="1" type="ORF">GP486_000136</name>
</gene>
<evidence type="ECO:0000313" key="2">
    <source>
        <dbReference type="Proteomes" id="UP000750711"/>
    </source>
</evidence>
<name>A0A9P8LJ54_9PEZI</name>
<organism evidence="1 2">
    <name type="scientific">Trichoglossum hirsutum</name>
    <dbReference type="NCBI Taxonomy" id="265104"/>
    <lineage>
        <taxon>Eukaryota</taxon>
        <taxon>Fungi</taxon>
        <taxon>Dikarya</taxon>
        <taxon>Ascomycota</taxon>
        <taxon>Pezizomycotina</taxon>
        <taxon>Geoglossomycetes</taxon>
        <taxon>Geoglossales</taxon>
        <taxon>Geoglossaceae</taxon>
        <taxon>Trichoglossum</taxon>
    </lineage>
</organism>
<dbReference type="Proteomes" id="UP000750711">
    <property type="component" value="Unassembled WGS sequence"/>
</dbReference>
<accession>A0A9P8LJ54</accession>
<comment type="caution">
    <text evidence="1">The sequence shown here is derived from an EMBL/GenBank/DDBJ whole genome shotgun (WGS) entry which is preliminary data.</text>
</comment>
<keyword evidence="2" id="KW-1185">Reference proteome</keyword>
<protein>
    <submittedName>
        <fullName evidence="1">Uncharacterized protein</fullName>
    </submittedName>
</protein>
<proteinExistence type="predicted"/>
<dbReference type="EMBL" id="JAGHQM010000007">
    <property type="protein sequence ID" value="KAH0566466.1"/>
    <property type="molecule type" value="Genomic_DNA"/>
</dbReference>
<evidence type="ECO:0000313" key="1">
    <source>
        <dbReference type="EMBL" id="KAH0566466.1"/>
    </source>
</evidence>